<keyword evidence="2" id="KW-0812">Transmembrane</keyword>
<dbReference type="Proteomes" id="UP001175261">
    <property type="component" value="Unassembled WGS sequence"/>
</dbReference>
<comment type="caution">
    <text evidence="3">The sequence shown here is derived from an EMBL/GenBank/DDBJ whole genome shotgun (WGS) entry which is preliminary data.</text>
</comment>
<feature type="transmembrane region" description="Helical" evidence="2">
    <location>
        <begin position="178"/>
        <end position="207"/>
    </location>
</feature>
<dbReference type="PANTHER" id="PTHR38694:SF1">
    <property type="entry name" value="PEROXIN DOMAIN-CONTAINING PROTEIN"/>
    <property type="match status" value="1"/>
</dbReference>
<organism evidence="3 4">
    <name type="scientific">Sarocladium strictum</name>
    <name type="common">Black bundle disease fungus</name>
    <name type="synonym">Acremonium strictum</name>
    <dbReference type="NCBI Taxonomy" id="5046"/>
    <lineage>
        <taxon>Eukaryota</taxon>
        <taxon>Fungi</taxon>
        <taxon>Dikarya</taxon>
        <taxon>Ascomycota</taxon>
        <taxon>Pezizomycotina</taxon>
        <taxon>Sordariomycetes</taxon>
        <taxon>Hypocreomycetidae</taxon>
        <taxon>Hypocreales</taxon>
        <taxon>Sarocladiaceae</taxon>
        <taxon>Sarocladium</taxon>
    </lineage>
</organism>
<feature type="region of interest" description="Disordered" evidence="1">
    <location>
        <begin position="276"/>
        <end position="321"/>
    </location>
</feature>
<keyword evidence="2" id="KW-1133">Transmembrane helix</keyword>
<dbReference type="AlphaFoldDB" id="A0AA39GBA8"/>
<evidence type="ECO:0000256" key="2">
    <source>
        <dbReference type="SAM" id="Phobius"/>
    </source>
</evidence>
<accession>A0AA39GBA8</accession>
<dbReference type="PANTHER" id="PTHR38694">
    <property type="entry name" value="CONSERVED EXPRESSED PROTEIN"/>
    <property type="match status" value="1"/>
</dbReference>
<dbReference type="InterPro" id="IPR021709">
    <property type="entry name" value="DUF3292"/>
</dbReference>
<feature type="region of interest" description="Disordered" evidence="1">
    <location>
        <begin position="1"/>
        <end position="72"/>
    </location>
</feature>
<sequence>MNSSSDSPPASTPSATTTSSNHQQEPERVLDDEPQSPTASHALASETVRIAPGEDPEQHPQGAAQQEYDPANDTEVEVKNLGWNKKASDIPAPVVGGLRNEELWTLVRRFDKQVFHVKKIEERPLADLDMNIADDEEFSPEKLRAQLERLYMVVLVSLFSFWKHVVRLRSWREQKRSAVFLGVYVVAWVFDLLVPTITAFFMVLILYPRSREFCFPPVPPSLIDPTTGGVQKPPAGLLASEGSVTGAPEKHEGEAVEQEAHSFVNSISTLVVSTAAGKHPEADPHEDKSAPDPTELTEFVSDARDKTKGTNPSIEHNKAKKPVSAAVWDKARPTMHLVADFVDTWERFGNALSPVTPFPRRRPRARLAACLLPIFLTSLFLTPYMVTKGMTFAAGFGFFGDPILTPALDFLNRKIPNWQKFLELRHTLLRGIPTNAQLTITLLRVGERAKAPIPPPPESDVPAPIEPHPQAKENLERMEGVTKEELHHAVTPDDHLHEEYTEATAPKKKMKKSERIINLLKNTTAGGVHTALTADRAKAAAGRKHALARRGAVRTNSTPPTGPVCFPARFKGEKGHAYITETSTSPALSWTSDIDDPKKTQWTVAVGDVAEVKKMGGLGWKSKIVVGWALGREILDGLLVKTVNGEEWHLTAVERRDELFNRVIAMGTQMWESW</sequence>
<dbReference type="EMBL" id="JAPDFR010000009">
    <property type="protein sequence ID" value="KAK0382947.1"/>
    <property type="molecule type" value="Genomic_DNA"/>
</dbReference>
<reference evidence="3" key="1">
    <citation type="submission" date="2022-10" db="EMBL/GenBank/DDBJ databases">
        <title>Determination and structural analysis of whole genome sequence of Sarocladium strictum F4-1.</title>
        <authorList>
            <person name="Hu L."/>
            <person name="Jiang Y."/>
        </authorList>
    </citation>
    <scope>NUCLEOTIDE SEQUENCE</scope>
    <source>
        <strain evidence="3">F4-1</strain>
    </source>
</reference>
<name>A0AA39GBA8_SARSR</name>
<keyword evidence="4" id="KW-1185">Reference proteome</keyword>
<proteinExistence type="predicted"/>
<gene>
    <name evidence="3" type="ORF">NLU13_8863</name>
</gene>
<keyword evidence="2" id="KW-0472">Membrane</keyword>
<feature type="transmembrane region" description="Helical" evidence="2">
    <location>
        <begin position="367"/>
        <end position="386"/>
    </location>
</feature>
<feature type="compositionally biased region" description="Basic and acidic residues" evidence="1">
    <location>
        <begin position="278"/>
        <end position="290"/>
    </location>
</feature>
<dbReference type="Pfam" id="PF11696">
    <property type="entry name" value="DUF3292"/>
    <property type="match status" value="1"/>
</dbReference>
<evidence type="ECO:0000313" key="4">
    <source>
        <dbReference type="Proteomes" id="UP001175261"/>
    </source>
</evidence>
<protein>
    <submittedName>
        <fullName evidence="3">Uncharacterized protein</fullName>
    </submittedName>
</protein>
<evidence type="ECO:0000313" key="3">
    <source>
        <dbReference type="EMBL" id="KAK0382947.1"/>
    </source>
</evidence>
<evidence type="ECO:0000256" key="1">
    <source>
        <dbReference type="SAM" id="MobiDB-lite"/>
    </source>
</evidence>
<feature type="compositionally biased region" description="Low complexity" evidence="1">
    <location>
        <begin position="1"/>
        <end position="20"/>
    </location>
</feature>
<feature type="region of interest" description="Disordered" evidence="1">
    <location>
        <begin position="225"/>
        <end position="247"/>
    </location>
</feature>